<evidence type="ECO:0000256" key="1">
    <source>
        <dbReference type="SAM" id="Phobius"/>
    </source>
</evidence>
<dbReference type="AlphaFoldDB" id="A0A2C6L437"/>
<dbReference type="GeneID" id="94427193"/>
<keyword evidence="1" id="KW-1133">Transmembrane helix</keyword>
<gene>
    <name evidence="2" type="ORF">CSUI_003787</name>
</gene>
<proteinExistence type="predicted"/>
<protein>
    <recommendedName>
        <fullName evidence="4">Transmembrane protein</fullName>
    </recommendedName>
</protein>
<accession>A0A2C6L437</accession>
<keyword evidence="1" id="KW-0472">Membrane</keyword>
<organism evidence="2 3">
    <name type="scientific">Cystoisospora suis</name>
    <dbReference type="NCBI Taxonomy" id="483139"/>
    <lineage>
        <taxon>Eukaryota</taxon>
        <taxon>Sar</taxon>
        <taxon>Alveolata</taxon>
        <taxon>Apicomplexa</taxon>
        <taxon>Conoidasida</taxon>
        <taxon>Coccidia</taxon>
        <taxon>Eucoccidiorida</taxon>
        <taxon>Eimeriorina</taxon>
        <taxon>Sarcocystidae</taxon>
        <taxon>Cystoisospora</taxon>
    </lineage>
</organism>
<dbReference type="RefSeq" id="XP_067924040.1">
    <property type="nucleotide sequence ID" value="XM_068063982.1"/>
</dbReference>
<sequence>MCGNLEILTLARYGNFPRFSFVHVEFLHSSPPGCGRSFLTLFLSLSLIAGGCACILWDTPEYKPRQKLVLWVQRREVPWSFTAVLDPRYEKKTSFVVSYLESFTSY</sequence>
<dbReference type="EMBL" id="MIGC01001713">
    <property type="protein sequence ID" value="PHJ22363.1"/>
    <property type="molecule type" value="Genomic_DNA"/>
</dbReference>
<evidence type="ECO:0000313" key="3">
    <source>
        <dbReference type="Proteomes" id="UP000221165"/>
    </source>
</evidence>
<evidence type="ECO:0000313" key="2">
    <source>
        <dbReference type="EMBL" id="PHJ22363.1"/>
    </source>
</evidence>
<dbReference type="Proteomes" id="UP000221165">
    <property type="component" value="Unassembled WGS sequence"/>
</dbReference>
<name>A0A2C6L437_9APIC</name>
<reference evidence="2 3" key="1">
    <citation type="journal article" date="2017" name="Int. J. Parasitol.">
        <title>The genome of the protozoan parasite Cystoisospora suis and a reverse vaccinology approach to identify vaccine candidates.</title>
        <authorList>
            <person name="Palmieri N."/>
            <person name="Shrestha A."/>
            <person name="Ruttkowski B."/>
            <person name="Beck T."/>
            <person name="Vogl C."/>
            <person name="Tomley F."/>
            <person name="Blake D.P."/>
            <person name="Joachim A."/>
        </authorList>
    </citation>
    <scope>NUCLEOTIDE SEQUENCE [LARGE SCALE GENOMIC DNA]</scope>
    <source>
        <strain evidence="2 3">Wien I</strain>
    </source>
</reference>
<feature type="transmembrane region" description="Helical" evidence="1">
    <location>
        <begin position="38"/>
        <end position="57"/>
    </location>
</feature>
<comment type="caution">
    <text evidence="2">The sequence shown here is derived from an EMBL/GenBank/DDBJ whole genome shotgun (WGS) entry which is preliminary data.</text>
</comment>
<keyword evidence="1" id="KW-0812">Transmembrane</keyword>
<evidence type="ECO:0008006" key="4">
    <source>
        <dbReference type="Google" id="ProtNLM"/>
    </source>
</evidence>
<dbReference type="VEuPathDB" id="ToxoDB:CSUI_003787"/>
<keyword evidence="3" id="KW-1185">Reference proteome</keyword>